<evidence type="ECO:0000256" key="1">
    <source>
        <dbReference type="SAM" id="MobiDB-lite"/>
    </source>
</evidence>
<protein>
    <submittedName>
        <fullName evidence="2">Uncharacterized protein</fullName>
    </submittedName>
</protein>
<reference evidence="2" key="1">
    <citation type="journal article" date="2016" name="Nat. Genet.">
        <title>A high-quality carrot genome assembly provides new insights into carotenoid accumulation and asterid genome evolution.</title>
        <authorList>
            <person name="Iorizzo M."/>
            <person name="Ellison S."/>
            <person name="Senalik D."/>
            <person name="Zeng P."/>
            <person name="Satapoomin P."/>
            <person name="Huang J."/>
            <person name="Bowman M."/>
            <person name="Iovene M."/>
            <person name="Sanseverino W."/>
            <person name="Cavagnaro P."/>
            <person name="Yildiz M."/>
            <person name="Macko-Podgorni A."/>
            <person name="Moranska E."/>
            <person name="Grzebelus E."/>
            <person name="Grzebelus D."/>
            <person name="Ashrafi H."/>
            <person name="Zheng Z."/>
            <person name="Cheng S."/>
            <person name="Spooner D."/>
            <person name="Van Deynze A."/>
            <person name="Simon P."/>
        </authorList>
    </citation>
    <scope>NUCLEOTIDE SEQUENCE [LARGE SCALE GENOMIC DNA]</scope>
    <source>
        <tissue evidence="2">Leaf</tissue>
    </source>
</reference>
<dbReference type="EMBL" id="LNRQ01000001">
    <property type="protein sequence ID" value="KZN09313.1"/>
    <property type="molecule type" value="Genomic_DNA"/>
</dbReference>
<proteinExistence type="predicted"/>
<sequence>MGRTRLQYSAFSKGSGMTRFNSGGTILWVFKRCSYQSDKGAVVSMKNPLINGKVLTCICDIFTNRCKRIPLGVVSPSSIPTAEAIFALWTFSVAYNKTVPVLRFQTPTPANMNRQQLSQSTHGSGSETTQILTLDNG</sequence>
<comment type="caution">
    <text evidence="2">The sequence shown here is derived from an EMBL/GenBank/DDBJ whole genome shotgun (WGS) entry which is preliminary data.</text>
</comment>
<organism evidence="2">
    <name type="scientific">Daucus carota subsp. sativus</name>
    <name type="common">Carrot</name>
    <dbReference type="NCBI Taxonomy" id="79200"/>
    <lineage>
        <taxon>Eukaryota</taxon>
        <taxon>Viridiplantae</taxon>
        <taxon>Streptophyta</taxon>
        <taxon>Embryophyta</taxon>
        <taxon>Tracheophyta</taxon>
        <taxon>Spermatophyta</taxon>
        <taxon>Magnoliopsida</taxon>
        <taxon>eudicotyledons</taxon>
        <taxon>Gunneridae</taxon>
        <taxon>Pentapetalae</taxon>
        <taxon>asterids</taxon>
        <taxon>campanulids</taxon>
        <taxon>Apiales</taxon>
        <taxon>Apiaceae</taxon>
        <taxon>Apioideae</taxon>
        <taxon>Scandiceae</taxon>
        <taxon>Daucinae</taxon>
        <taxon>Daucus</taxon>
        <taxon>Daucus sect. Daucus</taxon>
    </lineage>
</organism>
<gene>
    <name evidence="2" type="ORF">DCAR_001969</name>
</gene>
<feature type="region of interest" description="Disordered" evidence="1">
    <location>
        <begin position="113"/>
        <end position="137"/>
    </location>
</feature>
<name>A0A162B2V0_DAUCS</name>
<dbReference type="Gramene" id="KZN09313">
    <property type="protein sequence ID" value="KZN09313"/>
    <property type="gene ID" value="DCAR_001969"/>
</dbReference>
<dbReference type="AlphaFoldDB" id="A0A162B2V0"/>
<accession>A0A162B2V0</accession>
<evidence type="ECO:0000313" key="2">
    <source>
        <dbReference type="EMBL" id="KZN09313.1"/>
    </source>
</evidence>